<sequence length="83" mass="9564">MSLDEIRKAVPTDKGWSIHEHNGFVHIYDDVSPKPIIRIDPPDGKTNYPHMHFYDNHGNSLDINGRIVDYRSSDAHIPWNNGQ</sequence>
<comment type="caution">
    <text evidence="1">The sequence shown here is derived from an EMBL/GenBank/DDBJ whole genome shotgun (WGS) entry which is preliminary data.</text>
</comment>
<evidence type="ECO:0000313" key="2">
    <source>
        <dbReference type="Proteomes" id="UP000297747"/>
    </source>
</evidence>
<gene>
    <name evidence="1" type="ORF">E4U01_06630</name>
</gene>
<evidence type="ECO:0000313" key="1">
    <source>
        <dbReference type="EMBL" id="TFU30348.1"/>
    </source>
</evidence>
<dbReference type="Proteomes" id="UP000297747">
    <property type="component" value="Unassembled WGS sequence"/>
</dbReference>
<protein>
    <submittedName>
        <fullName evidence="1">Transposase</fullName>
    </submittedName>
</protein>
<proteinExistence type="predicted"/>
<organism evidence="1 2">
    <name type="scientific">Streptococcus acidominimus</name>
    <dbReference type="NCBI Taxonomy" id="1326"/>
    <lineage>
        <taxon>Bacteria</taxon>
        <taxon>Bacillati</taxon>
        <taxon>Bacillota</taxon>
        <taxon>Bacilli</taxon>
        <taxon>Lactobacillales</taxon>
        <taxon>Streptococcaceae</taxon>
        <taxon>Streptococcus</taxon>
    </lineage>
</organism>
<reference evidence="1 2" key="1">
    <citation type="submission" date="2019-03" db="EMBL/GenBank/DDBJ databases">
        <title>Diversity of the mouse oral microbiome.</title>
        <authorList>
            <person name="Joseph S."/>
            <person name="Aduse-Opoku J."/>
            <person name="Curtis M."/>
            <person name="Wade W."/>
            <person name="Hashim A."/>
        </authorList>
    </citation>
    <scope>NUCLEOTIDE SEQUENCE [LARGE SCALE GENOMIC DNA]</scope>
    <source>
        <strain evidence="1 2">HT4</strain>
    </source>
</reference>
<name>A0A4Y9FQ04_STRAI</name>
<dbReference type="AlphaFoldDB" id="A0A4Y9FQ04"/>
<accession>A0A4Y9FQ04</accession>
<dbReference type="EMBL" id="SPQA01000021">
    <property type="protein sequence ID" value="TFU30348.1"/>
    <property type="molecule type" value="Genomic_DNA"/>
</dbReference>